<dbReference type="PANTHER" id="PTHR46043:SF5">
    <property type="entry name" value="ARM REPEAT SUPERFAMILY PROTEIN"/>
    <property type="match status" value="1"/>
</dbReference>
<evidence type="ECO:0000259" key="2">
    <source>
        <dbReference type="Pfam" id="PF23005"/>
    </source>
</evidence>
<accession>A0A835LBJ2</accession>
<organism evidence="3 4">
    <name type="scientific">Coptis chinensis</name>
    <dbReference type="NCBI Taxonomy" id="261450"/>
    <lineage>
        <taxon>Eukaryota</taxon>
        <taxon>Viridiplantae</taxon>
        <taxon>Streptophyta</taxon>
        <taxon>Embryophyta</taxon>
        <taxon>Tracheophyta</taxon>
        <taxon>Spermatophyta</taxon>
        <taxon>Magnoliopsida</taxon>
        <taxon>Ranunculales</taxon>
        <taxon>Ranunculaceae</taxon>
        <taxon>Coptidoideae</taxon>
        <taxon>Coptis</taxon>
    </lineage>
</organism>
<dbReference type="Proteomes" id="UP000631114">
    <property type="component" value="Unassembled WGS sequence"/>
</dbReference>
<feature type="domain" description="DUF7032" evidence="2">
    <location>
        <begin position="179"/>
        <end position="216"/>
    </location>
</feature>
<name>A0A835LBJ2_9MAGN</name>
<dbReference type="AlphaFoldDB" id="A0A835LBJ2"/>
<dbReference type="Gene3D" id="1.25.10.10">
    <property type="entry name" value="Leucine-rich Repeat Variant"/>
    <property type="match status" value="1"/>
</dbReference>
<reference evidence="3 4" key="1">
    <citation type="submission" date="2020-10" db="EMBL/GenBank/DDBJ databases">
        <title>The Coptis chinensis genome and diversification of protoberbering-type alkaloids.</title>
        <authorList>
            <person name="Wang B."/>
            <person name="Shu S."/>
            <person name="Song C."/>
            <person name="Liu Y."/>
        </authorList>
    </citation>
    <scope>NUCLEOTIDE SEQUENCE [LARGE SCALE GENOMIC DNA]</scope>
    <source>
        <strain evidence="3">HL-2020</strain>
        <tissue evidence="3">Leaf</tissue>
    </source>
</reference>
<sequence>MEMRKYGGSPRDVKNNFSFMLRANVFYNEATSSSPMSVTIFRTPQKLRYDQIPAKNRGSPVKRNWNGTGILTTPPRRRPHVEQPTDNMPVAAEERVLGLEESRTTLFEKSLSVAVVVTGLGGPNLIGPGHGSDTQAQAQEVRDGHMGLLNMTGTSYGDLVVWSPDMNGSGMDLDEDMGALSSLILLTHSIKVFHVKWQLIRSKLEELNSVLTTAMNCDFGAIVVSKPCAGASCDDVKFYVNDLMTWMKIGCSGMKNQTLMALNEILIEDEKYVTTVVEIGGILSLLVKFLEVEDMEIQDESMKVISVITSVDCYKSTLVEAGIIGPLYMFWILEVTWGKNKQQGVYKSLRRT</sequence>
<evidence type="ECO:0000313" key="4">
    <source>
        <dbReference type="Proteomes" id="UP000631114"/>
    </source>
</evidence>
<protein>
    <recommendedName>
        <fullName evidence="2">DUF7032 domain-containing protein</fullName>
    </recommendedName>
</protein>
<evidence type="ECO:0000256" key="1">
    <source>
        <dbReference type="SAM" id="MobiDB-lite"/>
    </source>
</evidence>
<dbReference type="EMBL" id="JADFTS010000009">
    <property type="protein sequence ID" value="KAF9588340.1"/>
    <property type="molecule type" value="Genomic_DNA"/>
</dbReference>
<comment type="caution">
    <text evidence="3">The sequence shown here is derived from an EMBL/GenBank/DDBJ whole genome shotgun (WGS) entry which is preliminary data.</text>
</comment>
<dbReference type="InterPro" id="IPR016024">
    <property type="entry name" value="ARM-type_fold"/>
</dbReference>
<dbReference type="InterPro" id="IPR011989">
    <property type="entry name" value="ARM-like"/>
</dbReference>
<dbReference type="SUPFAM" id="SSF48371">
    <property type="entry name" value="ARM repeat"/>
    <property type="match status" value="1"/>
</dbReference>
<evidence type="ECO:0000313" key="3">
    <source>
        <dbReference type="EMBL" id="KAF9588340.1"/>
    </source>
</evidence>
<proteinExistence type="predicted"/>
<dbReference type="InterPro" id="IPR054296">
    <property type="entry name" value="DUF7032"/>
</dbReference>
<dbReference type="PANTHER" id="PTHR46043">
    <property type="entry name" value="ARM REPEAT SUPERFAMILY PROTEIN"/>
    <property type="match status" value="1"/>
</dbReference>
<keyword evidence="4" id="KW-1185">Reference proteome</keyword>
<dbReference type="Pfam" id="PF23005">
    <property type="entry name" value="DUF7032"/>
    <property type="match status" value="1"/>
</dbReference>
<feature type="region of interest" description="Disordered" evidence="1">
    <location>
        <begin position="55"/>
        <end position="84"/>
    </location>
</feature>
<gene>
    <name evidence="3" type="ORF">IFM89_008770</name>
</gene>